<evidence type="ECO:0000256" key="4">
    <source>
        <dbReference type="ARBA" id="ARBA00023002"/>
    </source>
</evidence>
<dbReference type="PRINTS" id="PR00385">
    <property type="entry name" value="P450"/>
</dbReference>
<evidence type="ECO:0000256" key="1">
    <source>
        <dbReference type="ARBA" id="ARBA00001971"/>
    </source>
</evidence>
<accession>A0AA39CFH9</accession>
<dbReference type="CDD" id="cd11061">
    <property type="entry name" value="CYP67-like"/>
    <property type="match status" value="1"/>
</dbReference>
<gene>
    <name evidence="9" type="ORF">H2200_009223</name>
</gene>
<feature type="binding site" description="axial binding residue" evidence="7">
    <location>
        <position position="503"/>
    </location>
    <ligand>
        <name>heme</name>
        <dbReference type="ChEBI" id="CHEBI:30413"/>
    </ligand>
    <ligandPart>
        <name>Fe</name>
        <dbReference type="ChEBI" id="CHEBI:18248"/>
    </ligandPart>
</feature>
<organism evidence="9 10">
    <name type="scientific">Cladophialophora chaetospira</name>
    <dbReference type="NCBI Taxonomy" id="386627"/>
    <lineage>
        <taxon>Eukaryota</taxon>
        <taxon>Fungi</taxon>
        <taxon>Dikarya</taxon>
        <taxon>Ascomycota</taxon>
        <taxon>Pezizomycotina</taxon>
        <taxon>Eurotiomycetes</taxon>
        <taxon>Chaetothyriomycetidae</taxon>
        <taxon>Chaetothyriales</taxon>
        <taxon>Herpotrichiellaceae</taxon>
        <taxon>Cladophialophora</taxon>
    </lineage>
</organism>
<dbReference type="GO" id="GO:0016705">
    <property type="term" value="F:oxidoreductase activity, acting on paired donors, with incorporation or reduction of molecular oxygen"/>
    <property type="evidence" value="ECO:0007669"/>
    <property type="project" value="InterPro"/>
</dbReference>
<keyword evidence="4" id="KW-0560">Oxidoreductase</keyword>
<keyword evidence="7" id="KW-0349">Heme</keyword>
<dbReference type="InterPro" id="IPR050121">
    <property type="entry name" value="Cytochrome_P450_monoxygenase"/>
</dbReference>
<dbReference type="InterPro" id="IPR036396">
    <property type="entry name" value="Cyt_P450_sf"/>
</dbReference>
<dbReference type="PANTHER" id="PTHR24305:SF187">
    <property type="entry name" value="P450, PUTATIVE (EUROFUNG)-RELATED"/>
    <property type="match status" value="1"/>
</dbReference>
<evidence type="ECO:0008006" key="11">
    <source>
        <dbReference type="Google" id="ProtNLM"/>
    </source>
</evidence>
<dbReference type="PANTHER" id="PTHR24305">
    <property type="entry name" value="CYTOCHROME P450"/>
    <property type="match status" value="1"/>
</dbReference>
<evidence type="ECO:0000256" key="3">
    <source>
        <dbReference type="ARBA" id="ARBA00022723"/>
    </source>
</evidence>
<feature type="transmembrane region" description="Helical" evidence="8">
    <location>
        <begin position="48"/>
        <end position="67"/>
    </location>
</feature>
<keyword evidence="8" id="KW-1133">Transmembrane helix</keyword>
<dbReference type="GO" id="GO:0004497">
    <property type="term" value="F:monooxygenase activity"/>
    <property type="evidence" value="ECO:0007669"/>
    <property type="project" value="UniProtKB-KW"/>
</dbReference>
<comment type="cofactor">
    <cofactor evidence="1 7">
        <name>heme</name>
        <dbReference type="ChEBI" id="CHEBI:30413"/>
    </cofactor>
</comment>
<comment type="caution">
    <text evidence="9">The sequence shown here is derived from an EMBL/GenBank/DDBJ whole genome shotgun (WGS) entry which is preliminary data.</text>
</comment>
<evidence type="ECO:0000256" key="8">
    <source>
        <dbReference type="SAM" id="Phobius"/>
    </source>
</evidence>
<keyword evidence="8" id="KW-0472">Membrane</keyword>
<dbReference type="SUPFAM" id="SSF48264">
    <property type="entry name" value="Cytochrome P450"/>
    <property type="match status" value="1"/>
</dbReference>
<dbReference type="GO" id="GO:0020037">
    <property type="term" value="F:heme binding"/>
    <property type="evidence" value="ECO:0007669"/>
    <property type="project" value="InterPro"/>
</dbReference>
<dbReference type="Pfam" id="PF00067">
    <property type="entry name" value="p450"/>
    <property type="match status" value="1"/>
</dbReference>
<feature type="transmembrane region" description="Helical" evidence="8">
    <location>
        <begin position="73"/>
        <end position="95"/>
    </location>
</feature>
<keyword evidence="8" id="KW-0812">Transmembrane</keyword>
<protein>
    <recommendedName>
        <fullName evidence="11">Cytochrome P450</fullName>
    </recommendedName>
</protein>
<evidence type="ECO:0000256" key="2">
    <source>
        <dbReference type="ARBA" id="ARBA00010617"/>
    </source>
</evidence>
<proteinExistence type="inferred from homology"/>
<keyword evidence="6" id="KW-0503">Monooxygenase</keyword>
<dbReference type="PRINTS" id="PR00463">
    <property type="entry name" value="EP450I"/>
</dbReference>
<keyword evidence="3 7" id="KW-0479">Metal-binding</keyword>
<keyword evidence="10" id="KW-1185">Reference proteome</keyword>
<evidence type="ECO:0000256" key="5">
    <source>
        <dbReference type="ARBA" id="ARBA00023004"/>
    </source>
</evidence>
<keyword evidence="5 7" id="KW-0408">Iron</keyword>
<evidence type="ECO:0000313" key="10">
    <source>
        <dbReference type="Proteomes" id="UP001172673"/>
    </source>
</evidence>
<reference evidence="9" key="1">
    <citation type="submission" date="2022-10" db="EMBL/GenBank/DDBJ databases">
        <title>Culturing micro-colonial fungi from biological soil crusts in the Mojave desert and describing Neophaeococcomyces mojavensis, and introducing the new genera and species Taxawa tesnikishii.</title>
        <authorList>
            <person name="Kurbessoian T."/>
            <person name="Stajich J.E."/>
        </authorList>
    </citation>
    <scope>NUCLEOTIDE SEQUENCE</scope>
    <source>
        <strain evidence="9">TK_41</strain>
    </source>
</reference>
<evidence type="ECO:0000256" key="7">
    <source>
        <dbReference type="PIRSR" id="PIRSR602401-1"/>
    </source>
</evidence>
<dbReference type="GO" id="GO:0005506">
    <property type="term" value="F:iron ion binding"/>
    <property type="evidence" value="ECO:0007669"/>
    <property type="project" value="InterPro"/>
</dbReference>
<comment type="similarity">
    <text evidence="2">Belongs to the cytochrome P450 family.</text>
</comment>
<feature type="transmembrane region" description="Helical" evidence="8">
    <location>
        <begin position="20"/>
        <end position="36"/>
    </location>
</feature>
<dbReference type="AlphaFoldDB" id="A0AA39CFH9"/>
<sequence length="562" mass="63194">MARYTVVDILPSVPATPKTALLAATTAGLLWHRVYNRHEPTIRSFVRDYFLTVTAFAIVTYASPLSIKVKLLATFVFQVVELVVLGLSIGAYRLFFHPLRKYPGPQSAKLTKWTGAYWASTGKLHDIVLALHEKYGDIVRIGPNELSFGDADAIKYIYGAHSSTITKGPYHSASIYTPTGKSMPNLRDYHEHKVRRRMWDNGFSQAQLKRYEPRVIAVIDALCDRLQEFDGKIVDLRSWMDYVTFDVMGDLALSKTFGLLDDDGPRFYSEAVRSGIRLRNIIGNVPWMSPVAYLLPMNPTFKQYAGRFKSLSSKAFKERRAKGTEPDDIFTHIIAGNKDGTTTTETDLEADAPILIIAGSDTSSIASALLFYFVAKNPKVYARLRDEIDRAWDGQSPLTSDMLSFNKCPILNGTIYEALRIWPPGPNHQQRRTFEDVGHEINGVIIPPETQVGVHVLTVQRSEKNFTRPLEFVPERWSDSLRDPAWNHNSKAWMPFQIGAYGCIGKKLALQELQLLVTKVIGNFDVSMPADFDHVAFEASIKSFQSLIMGPLPLLIKTRTKG</sequence>
<dbReference type="InterPro" id="IPR001128">
    <property type="entry name" value="Cyt_P450"/>
</dbReference>
<evidence type="ECO:0000313" key="9">
    <source>
        <dbReference type="EMBL" id="KAJ9606262.1"/>
    </source>
</evidence>
<dbReference type="InterPro" id="IPR002401">
    <property type="entry name" value="Cyt_P450_E_grp-I"/>
</dbReference>
<dbReference type="Gene3D" id="1.10.630.10">
    <property type="entry name" value="Cytochrome P450"/>
    <property type="match status" value="1"/>
</dbReference>
<dbReference type="Proteomes" id="UP001172673">
    <property type="component" value="Unassembled WGS sequence"/>
</dbReference>
<name>A0AA39CFH9_9EURO</name>
<evidence type="ECO:0000256" key="6">
    <source>
        <dbReference type="ARBA" id="ARBA00023033"/>
    </source>
</evidence>
<dbReference type="EMBL" id="JAPDRK010000014">
    <property type="protein sequence ID" value="KAJ9606262.1"/>
    <property type="molecule type" value="Genomic_DNA"/>
</dbReference>